<protein>
    <submittedName>
        <fullName evidence="5">Polyadenylate-binding protein 4-like</fullName>
    </submittedName>
</protein>
<evidence type="ECO:0000256" key="1">
    <source>
        <dbReference type="ARBA" id="ARBA00022737"/>
    </source>
</evidence>
<dbReference type="SMART" id="SM00360">
    <property type="entry name" value="RRM"/>
    <property type="match status" value="2"/>
</dbReference>
<name>A0A0R3SCB1_HYMDI</name>
<accession>A0A0R3SCB1</accession>
<dbReference type="Gene3D" id="3.30.70.330">
    <property type="match status" value="3"/>
</dbReference>
<sequence>LTLHYLKRSKLLICFYVSYSDHNGNSLGYAYVSFESAKAADFFIKMLDGTIVGPKKISIVKHVRKSERPHLNEPHQFRNCYVKNFGPDVTDEGLKSVFKQFGTITSAVVMKDGNISKKFGFVCFENPSSAEAAVREMNGKLFNGRRLYVGRAMRRAERFRYLTETQRQIDSFKQSDKSTVFISHFEESVNEEMLKNHFARFGKIERVTIFSSQSEAARALELCGKPLNSKPLYVALKQTKEEENLMKRQLSLQLQQSIITQNMPILFGPFPWVRFVQ</sequence>
<dbReference type="InterPro" id="IPR000504">
    <property type="entry name" value="RRM_dom"/>
</dbReference>
<keyword evidence="2 3" id="KW-0694">RNA-binding</keyword>
<dbReference type="SUPFAM" id="SSF54928">
    <property type="entry name" value="RNA-binding domain, RBD"/>
    <property type="match status" value="2"/>
</dbReference>
<reference evidence="5" key="1">
    <citation type="submission" date="2017-02" db="UniProtKB">
        <authorList>
            <consortium name="WormBaseParasite"/>
        </authorList>
    </citation>
    <scope>IDENTIFICATION</scope>
</reference>
<feature type="domain" description="RRM" evidence="4">
    <location>
        <begin position="178"/>
        <end position="239"/>
    </location>
</feature>
<dbReference type="PANTHER" id="PTHR24012">
    <property type="entry name" value="RNA BINDING PROTEIN"/>
    <property type="match status" value="1"/>
</dbReference>
<dbReference type="PROSITE" id="PS50102">
    <property type="entry name" value="RRM"/>
    <property type="match status" value="2"/>
</dbReference>
<proteinExistence type="predicted"/>
<dbReference type="AlphaFoldDB" id="A0A0R3SCB1"/>
<dbReference type="GO" id="GO:0003723">
    <property type="term" value="F:RNA binding"/>
    <property type="evidence" value="ECO:0007669"/>
    <property type="project" value="UniProtKB-UniRule"/>
</dbReference>
<dbReference type="InterPro" id="IPR012677">
    <property type="entry name" value="Nucleotide-bd_a/b_plait_sf"/>
</dbReference>
<evidence type="ECO:0000259" key="4">
    <source>
        <dbReference type="PROSITE" id="PS50102"/>
    </source>
</evidence>
<dbReference type="CDD" id="cd00590">
    <property type="entry name" value="RRM_SF"/>
    <property type="match status" value="1"/>
</dbReference>
<feature type="domain" description="RRM" evidence="4">
    <location>
        <begin position="78"/>
        <end position="154"/>
    </location>
</feature>
<dbReference type="STRING" id="6216.A0A0R3SCB1"/>
<keyword evidence="1" id="KW-0677">Repeat</keyword>
<evidence type="ECO:0000256" key="3">
    <source>
        <dbReference type="PROSITE-ProRule" id="PRU00176"/>
    </source>
</evidence>
<evidence type="ECO:0000256" key="2">
    <source>
        <dbReference type="ARBA" id="ARBA00022884"/>
    </source>
</evidence>
<evidence type="ECO:0000313" key="5">
    <source>
        <dbReference type="WBParaSite" id="HDID_0000219401-mRNA-1"/>
    </source>
</evidence>
<dbReference type="Pfam" id="PF00076">
    <property type="entry name" value="RRM_1"/>
    <property type="match status" value="3"/>
</dbReference>
<dbReference type="CDD" id="cd12380">
    <property type="entry name" value="RRM3_I_PABPs"/>
    <property type="match status" value="1"/>
</dbReference>
<organism evidence="5">
    <name type="scientific">Hymenolepis diminuta</name>
    <name type="common">Rat tapeworm</name>
    <dbReference type="NCBI Taxonomy" id="6216"/>
    <lineage>
        <taxon>Eukaryota</taxon>
        <taxon>Metazoa</taxon>
        <taxon>Spiralia</taxon>
        <taxon>Lophotrochozoa</taxon>
        <taxon>Platyhelminthes</taxon>
        <taxon>Cestoda</taxon>
        <taxon>Eucestoda</taxon>
        <taxon>Cyclophyllidea</taxon>
        <taxon>Hymenolepididae</taxon>
        <taxon>Hymenolepis</taxon>
    </lineage>
</organism>
<dbReference type="WBParaSite" id="HDID_0000219401-mRNA-1">
    <property type="protein sequence ID" value="HDID_0000219401-mRNA-1"/>
    <property type="gene ID" value="HDID_0000219401"/>
</dbReference>
<dbReference type="InterPro" id="IPR035979">
    <property type="entry name" value="RBD_domain_sf"/>
</dbReference>